<dbReference type="EMBL" id="VFYP01000009">
    <property type="protein sequence ID" value="TPP03971.1"/>
    <property type="molecule type" value="Genomic_DNA"/>
</dbReference>
<sequence>MDQPKTDPVFSPALCRAARGYLGWTQEDLASHSLVSRSTIRDFEGQRHGMHRSTEAQLRLAFEKAGLRFTNADGCPGLCCCSSATA</sequence>
<evidence type="ECO:0000313" key="2">
    <source>
        <dbReference type="Proteomes" id="UP000316429"/>
    </source>
</evidence>
<protein>
    <submittedName>
        <fullName evidence="1">Transcriptional regulator</fullName>
    </submittedName>
</protein>
<dbReference type="OrthoDB" id="4419620at2"/>
<comment type="caution">
    <text evidence="1">The sequence shown here is derived from an EMBL/GenBank/DDBJ whole genome shotgun (WGS) entry which is preliminary data.</text>
</comment>
<gene>
    <name evidence="1" type="ORF">FJQ55_23070</name>
</gene>
<dbReference type="InterPro" id="IPR010982">
    <property type="entry name" value="Lambda_DNA-bd_dom_sf"/>
</dbReference>
<reference evidence="1 2" key="1">
    <citation type="submission" date="2019-06" db="EMBL/GenBank/DDBJ databases">
        <title>Rhizobium sp. CL12 isolated from roots of soybean.</title>
        <authorList>
            <person name="Wang C."/>
        </authorList>
    </citation>
    <scope>NUCLEOTIDE SEQUENCE [LARGE SCALE GENOMIC DNA]</scope>
    <source>
        <strain evidence="1 2">CL12</strain>
    </source>
</reference>
<proteinExistence type="predicted"/>
<name>A0A504UAL6_9HYPH</name>
<dbReference type="InterPro" id="IPR001387">
    <property type="entry name" value="Cro/C1-type_HTH"/>
</dbReference>
<evidence type="ECO:0000313" key="1">
    <source>
        <dbReference type="EMBL" id="TPP03971.1"/>
    </source>
</evidence>
<dbReference type="GO" id="GO:0003677">
    <property type="term" value="F:DNA binding"/>
    <property type="evidence" value="ECO:0007669"/>
    <property type="project" value="InterPro"/>
</dbReference>
<dbReference type="CDD" id="cd00093">
    <property type="entry name" value="HTH_XRE"/>
    <property type="match status" value="1"/>
</dbReference>
<dbReference type="Gene3D" id="1.10.260.40">
    <property type="entry name" value="lambda repressor-like DNA-binding domains"/>
    <property type="match status" value="1"/>
</dbReference>
<organism evidence="1 2">
    <name type="scientific">Rhizobium glycinendophyticum</name>
    <dbReference type="NCBI Taxonomy" id="2589807"/>
    <lineage>
        <taxon>Bacteria</taxon>
        <taxon>Pseudomonadati</taxon>
        <taxon>Pseudomonadota</taxon>
        <taxon>Alphaproteobacteria</taxon>
        <taxon>Hyphomicrobiales</taxon>
        <taxon>Rhizobiaceae</taxon>
        <taxon>Rhizobium/Agrobacterium group</taxon>
        <taxon>Rhizobium</taxon>
    </lineage>
</organism>
<keyword evidence="2" id="KW-1185">Reference proteome</keyword>
<accession>A0A504UAL6</accession>
<dbReference type="SUPFAM" id="SSF47413">
    <property type="entry name" value="lambda repressor-like DNA-binding domains"/>
    <property type="match status" value="1"/>
</dbReference>
<dbReference type="RefSeq" id="WP_140832529.1">
    <property type="nucleotide sequence ID" value="NZ_VFYP01000009.1"/>
</dbReference>
<dbReference type="AlphaFoldDB" id="A0A504UAL6"/>
<dbReference type="Proteomes" id="UP000316429">
    <property type="component" value="Unassembled WGS sequence"/>
</dbReference>